<dbReference type="Proteomes" id="UP000503004">
    <property type="component" value="Chromosome"/>
</dbReference>
<proteinExistence type="predicted"/>
<feature type="transmembrane region" description="Helical" evidence="1">
    <location>
        <begin position="82"/>
        <end position="101"/>
    </location>
</feature>
<keyword evidence="1" id="KW-1133">Transmembrane helix</keyword>
<organism evidence="2 3">
    <name type="scientific">Methylococcus geothermalis</name>
    <dbReference type="NCBI Taxonomy" id="2681310"/>
    <lineage>
        <taxon>Bacteria</taxon>
        <taxon>Pseudomonadati</taxon>
        <taxon>Pseudomonadota</taxon>
        <taxon>Gammaproteobacteria</taxon>
        <taxon>Methylococcales</taxon>
        <taxon>Methylococcaceae</taxon>
        <taxon>Methylococcus</taxon>
    </lineage>
</organism>
<dbReference type="KEGG" id="metu:GNH96_11255"/>
<reference evidence="3" key="1">
    <citation type="submission" date="2019-12" db="EMBL/GenBank/DDBJ databases">
        <authorList>
            <person name="Awala S.I."/>
            <person name="Rhee S.K."/>
        </authorList>
    </citation>
    <scope>NUCLEOTIDE SEQUENCE [LARGE SCALE GENOMIC DNA]</scope>
    <source>
        <strain evidence="3">IM1</strain>
    </source>
</reference>
<name>A0A858Q9V1_9GAMM</name>
<evidence type="ECO:0000256" key="1">
    <source>
        <dbReference type="SAM" id="Phobius"/>
    </source>
</evidence>
<keyword evidence="3" id="KW-1185">Reference proteome</keyword>
<accession>A0A858Q9V1</accession>
<protein>
    <recommendedName>
        <fullName evidence="4">Transmembrane protein</fullName>
    </recommendedName>
</protein>
<evidence type="ECO:0008006" key="4">
    <source>
        <dbReference type="Google" id="ProtNLM"/>
    </source>
</evidence>
<evidence type="ECO:0000313" key="3">
    <source>
        <dbReference type="Proteomes" id="UP000503004"/>
    </source>
</evidence>
<keyword evidence="1" id="KW-0812">Transmembrane</keyword>
<sequence length="161" mass="18506">MLKQLFSSVLALLVLFEEWLWDLLTALGQWLSRILHLERFDAWLSQASPKLALMAFVIPLLVVAPLNVGAVVLMVHGAMTAGILLEVVAKLLGTLLVARVFRLTRPALMYFAWFARLYEGIMRILRWAHAMVQESHWYRAALAFKASIDRSVRNRLDRWPH</sequence>
<dbReference type="EMBL" id="CP046565">
    <property type="protein sequence ID" value="QJD30494.1"/>
    <property type="molecule type" value="Genomic_DNA"/>
</dbReference>
<feature type="transmembrane region" description="Helical" evidence="1">
    <location>
        <begin position="52"/>
        <end position="75"/>
    </location>
</feature>
<evidence type="ECO:0000313" key="2">
    <source>
        <dbReference type="EMBL" id="QJD30494.1"/>
    </source>
</evidence>
<gene>
    <name evidence="2" type="ORF">GNH96_11255</name>
</gene>
<dbReference type="AlphaFoldDB" id="A0A858Q9V1"/>
<dbReference type="RefSeq" id="WP_169603771.1">
    <property type="nucleotide sequence ID" value="NZ_CP046565.1"/>
</dbReference>
<keyword evidence="1" id="KW-0472">Membrane</keyword>